<proteinExistence type="predicted"/>
<accession>A0A0A9HVR3</accession>
<evidence type="ECO:0000313" key="1">
    <source>
        <dbReference type="EMBL" id="JAE38956.1"/>
    </source>
</evidence>
<name>A0A0A9HVR3_ARUDO</name>
<reference evidence="1" key="1">
    <citation type="submission" date="2014-09" db="EMBL/GenBank/DDBJ databases">
        <authorList>
            <person name="Magalhaes I.L.F."/>
            <person name="Oliveira U."/>
            <person name="Santos F.R."/>
            <person name="Vidigal T.H.D.A."/>
            <person name="Brescovit A.D."/>
            <person name="Santos A.J."/>
        </authorList>
    </citation>
    <scope>NUCLEOTIDE SEQUENCE</scope>
    <source>
        <tissue evidence="1">Shoot tissue taken approximately 20 cm above the soil surface</tissue>
    </source>
</reference>
<organism evidence="1">
    <name type="scientific">Arundo donax</name>
    <name type="common">Giant reed</name>
    <name type="synonym">Donax arundinaceus</name>
    <dbReference type="NCBI Taxonomy" id="35708"/>
    <lineage>
        <taxon>Eukaryota</taxon>
        <taxon>Viridiplantae</taxon>
        <taxon>Streptophyta</taxon>
        <taxon>Embryophyta</taxon>
        <taxon>Tracheophyta</taxon>
        <taxon>Spermatophyta</taxon>
        <taxon>Magnoliopsida</taxon>
        <taxon>Liliopsida</taxon>
        <taxon>Poales</taxon>
        <taxon>Poaceae</taxon>
        <taxon>PACMAD clade</taxon>
        <taxon>Arundinoideae</taxon>
        <taxon>Arundineae</taxon>
        <taxon>Arundo</taxon>
    </lineage>
</organism>
<sequence length="20" mass="2130">MLDSVHCMCPLKVVVGVSVI</sequence>
<dbReference type="EMBL" id="GBRH01158940">
    <property type="protein sequence ID" value="JAE38956.1"/>
    <property type="molecule type" value="Transcribed_RNA"/>
</dbReference>
<reference evidence="1" key="2">
    <citation type="journal article" date="2015" name="Data Brief">
        <title>Shoot transcriptome of the giant reed, Arundo donax.</title>
        <authorList>
            <person name="Barrero R.A."/>
            <person name="Guerrero F.D."/>
            <person name="Moolhuijzen P."/>
            <person name="Goolsby J.A."/>
            <person name="Tidwell J."/>
            <person name="Bellgard S.E."/>
            <person name="Bellgard M.I."/>
        </authorList>
    </citation>
    <scope>NUCLEOTIDE SEQUENCE</scope>
    <source>
        <tissue evidence="1">Shoot tissue taken approximately 20 cm above the soil surface</tissue>
    </source>
</reference>
<protein>
    <submittedName>
        <fullName evidence="1">Uncharacterized protein</fullName>
    </submittedName>
</protein>
<dbReference type="AlphaFoldDB" id="A0A0A9HVR3"/>